<keyword evidence="2" id="KW-1185">Reference proteome</keyword>
<dbReference type="Proteomes" id="UP000811609">
    <property type="component" value="Chromosome 11"/>
</dbReference>
<comment type="caution">
    <text evidence="1">The sequence shown here is derived from an EMBL/GenBank/DDBJ whole genome shotgun (WGS) entry which is preliminary data.</text>
</comment>
<proteinExistence type="predicted"/>
<sequence>MDYAHTRYPTPSRLFHRHVSVIDTFGHNSLAIGTSGHLKFGFHSHQNEAFDDLLCNIPRYCLDGER</sequence>
<accession>A0A8T1P595</accession>
<protein>
    <submittedName>
        <fullName evidence="1">Uncharacterized protein</fullName>
    </submittedName>
</protein>
<evidence type="ECO:0000313" key="1">
    <source>
        <dbReference type="EMBL" id="KAG6636994.1"/>
    </source>
</evidence>
<dbReference type="EMBL" id="CM031819">
    <property type="protein sequence ID" value="KAG6636994.1"/>
    <property type="molecule type" value="Genomic_DNA"/>
</dbReference>
<gene>
    <name evidence="1" type="ORF">CIPAW_11G149900</name>
</gene>
<name>A0A8T1P595_CARIL</name>
<reference evidence="1" key="1">
    <citation type="submission" date="2020-12" db="EMBL/GenBank/DDBJ databases">
        <title>WGS assembly of Carya illinoinensis cv. Pawnee.</title>
        <authorList>
            <person name="Platts A."/>
            <person name="Shu S."/>
            <person name="Wright S."/>
            <person name="Barry K."/>
            <person name="Edger P."/>
            <person name="Pires J.C."/>
            <person name="Schmutz J."/>
        </authorList>
    </citation>
    <scope>NUCLEOTIDE SEQUENCE</scope>
    <source>
        <tissue evidence="1">Leaf</tissue>
    </source>
</reference>
<evidence type="ECO:0000313" key="2">
    <source>
        <dbReference type="Proteomes" id="UP000811609"/>
    </source>
</evidence>
<dbReference type="AlphaFoldDB" id="A0A8T1P595"/>
<organism evidence="1 2">
    <name type="scientific">Carya illinoinensis</name>
    <name type="common">Pecan</name>
    <dbReference type="NCBI Taxonomy" id="32201"/>
    <lineage>
        <taxon>Eukaryota</taxon>
        <taxon>Viridiplantae</taxon>
        <taxon>Streptophyta</taxon>
        <taxon>Embryophyta</taxon>
        <taxon>Tracheophyta</taxon>
        <taxon>Spermatophyta</taxon>
        <taxon>Magnoliopsida</taxon>
        <taxon>eudicotyledons</taxon>
        <taxon>Gunneridae</taxon>
        <taxon>Pentapetalae</taxon>
        <taxon>rosids</taxon>
        <taxon>fabids</taxon>
        <taxon>Fagales</taxon>
        <taxon>Juglandaceae</taxon>
        <taxon>Carya</taxon>
    </lineage>
</organism>